<proteinExistence type="predicted"/>
<reference evidence="1 2" key="1">
    <citation type="submission" date="2019-06" db="EMBL/GenBank/DDBJ databases">
        <title>Genome analyses of bacteria isolated from kimchi.</title>
        <authorList>
            <person name="Lee S."/>
            <person name="Ahn S."/>
            <person name="Roh S."/>
        </authorList>
    </citation>
    <scope>NUCLEOTIDE SEQUENCE [LARGE SCALE GENOMIC DNA]</scope>
    <source>
        <strain evidence="1 2">CBA4606</strain>
    </source>
</reference>
<dbReference type="AlphaFoldDB" id="A0A5B8SU73"/>
<evidence type="ECO:0000313" key="2">
    <source>
        <dbReference type="Proteomes" id="UP000321272"/>
    </source>
</evidence>
<dbReference type="Proteomes" id="UP000321272">
    <property type="component" value="Chromosome"/>
</dbReference>
<evidence type="ECO:0000313" key="1">
    <source>
        <dbReference type="EMBL" id="QEA40276.1"/>
    </source>
</evidence>
<organism evidence="1 2">
    <name type="scientific">Pistricoccus aurantiacus</name>
    <dbReference type="NCBI Taxonomy" id="1883414"/>
    <lineage>
        <taxon>Bacteria</taxon>
        <taxon>Pseudomonadati</taxon>
        <taxon>Pseudomonadota</taxon>
        <taxon>Gammaproteobacteria</taxon>
        <taxon>Oceanospirillales</taxon>
        <taxon>Halomonadaceae</taxon>
        <taxon>Pistricoccus</taxon>
    </lineage>
</organism>
<dbReference type="EMBL" id="CP042382">
    <property type="protein sequence ID" value="QEA40276.1"/>
    <property type="molecule type" value="Genomic_DNA"/>
</dbReference>
<sequence>MDKTKQTLNFLNEASNKIDNVSIIAMNPCDFLRFLARIYGIINDYKKEKNSSQDSLVIIKKSYQLLELILEYHTNNNLPVEKEAIDIFQNILDLLLSILSTDFNVNRSTYYEAKKINLFIRALRASGINPAAYLNKPFTNSFYNKELEKDFNEEALIYARQNIENYSKFIYHLADGSAFTPDLFALEPSASQFETYSNLVSLEASCKLLIHKNSTIIQY</sequence>
<dbReference type="RefSeq" id="WP_147185461.1">
    <property type="nucleotide sequence ID" value="NZ_CP042382.1"/>
</dbReference>
<accession>A0A5B8SU73</accession>
<protein>
    <submittedName>
        <fullName evidence="1">Uncharacterized protein</fullName>
    </submittedName>
</protein>
<dbReference type="KEGG" id="paur:FGL86_15090"/>
<keyword evidence="2" id="KW-1185">Reference proteome</keyword>
<gene>
    <name evidence="1" type="ORF">FGL86_15090</name>
</gene>
<name>A0A5B8SU73_9GAMM</name>